<dbReference type="InterPro" id="IPR032710">
    <property type="entry name" value="NTF2-like_dom_sf"/>
</dbReference>
<sequence>MTLPNEETQVQVSAEAADKFTSFYYQAVNSGANLNPFYVNSSSRYATPADISINGKVVASPDEYRSMLKAQGSGVRYELEMVNAHVANPSVTLGAPETFDKDKNEKDGRCMTIVVVVIGRIRFGTGKEAPQKMFHESFILTPNWDAMVRNPPRGAKEWLVLSQSFRAL</sequence>
<dbReference type="InterPro" id="IPR018222">
    <property type="entry name" value="Nuclear_transport_factor_2_euk"/>
</dbReference>
<evidence type="ECO:0000313" key="3">
    <source>
        <dbReference type="Proteomes" id="UP000224854"/>
    </source>
</evidence>
<dbReference type="Proteomes" id="UP000224854">
    <property type="component" value="Unassembled WGS sequence"/>
</dbReference>
<name>A0A2C5XJ55_9HYPO</name>
<reference evidence="2 3" key="1">
    <citation type="submission" date="2017-06" db="EMBL/GenBank/DDBJ databases">
        <title>Ant-infecting Ophiocordyceps genomes reveal a high diversity of potential behavioral manipulation genes and a possible major role for enterotoxins.</title>
        <authorList>
            <person name="De Bekker C."/>
            <person name="Evans H.C."/>
            <person name="Brachmann A."/>
            <person name="Hughes D.P."/>
        </authorList>
    </citation>
    <scope>NUCLEOTIDE SEQUENCE [LARGE SCALE GENOMIC DNA]</scope>
    <source>
        <strain evidence="2 3">1348a</strain>
    </source>
</reference>
<dbReference type="SUPFAM" id="SSF54427">
    <property type="entry name" value="NTF2-like"/>
    <property type="match status" value="1"/>
</dbReference>
<feature type="domain" description="NTF2" evidence="1">
    <location>
        <begin position="16"/>
        <end position="167"/>
    </location>
</feature>
<proteinExistence type="predicted"/>
<accession>A0A2C5XJ55</accession>
<keyword evidence="3" id="KW-1185">Reference proteome</keyword>
<gene>
    <name evidence="2" type="ORF">CDD82_5012</name>
</gene>
<dbReference type="Gene3D" id="3.10.450.50">
    <property type="match status" value="1"/>
</dbReference>
<organism evidence="2 3">
    <name type="scientific">Ophiocordyceps australis</name>
    <dbReference type="NCBI Taxonomy" id="1399860"/>
    <lineage>
        <taxon>Eukaryota</taxon>
        <taxon>Fungi</taxon>
        <taxon>Dikarya</taxon>
        <taxon>Ascomycota</taxon>
        <taxon>Pezizomycotina</taxon>
        <taxon>Sordariomycetes</taxon>
        <taxon>Hypocreomycetidae</taxon>
        <taxon>Hypocreales</taxon>
        <taxon>Ophiocordycipitaceae</taxon>
        <taxon>Ophiocordyceps</taxon>
    </lineage>
</organism>
<dbReference type="EMBL" id="NJEU01000440">
    <property type="protein sequence ID" value="PHH74299.1"/>
    <property type="molecule type" value="Genomic_DNA"/>
</dbReference>
<evidence type="ECO:0000313" key="2">
    <source>
        <dbReference type="EMBL" id="PHH74299.1"/>
    </source>
</evidence>
<comment type="caution">
    <text evidence="2">The sequence shown here is derived from an EMBL/GenBank/DDBJ whole genome shotgun (WGS) entry which is preliminary data.</text>
</comment>
<dbReference type="AlphaFoldDB" id="A0A2C5XJ55"/>
<dbReference type="OrthoDB" id="25408at2759"/>
<dbReference type="PROSITE" id="PS50177">
    <property type="entry name" value="NTF2_DOMAIN"/>
    <property type="match status" value="1"/>
</dbReference>
<evidence type="ECO:0000259" key="1">
    <source>
        <dbReference type="PROSITE" id="PS50177"/>
    </source>
</evidence>
<protein>
    <recommendedName>
        <fullName evidence="1">NTF2 domain-containing protein</fullName>
    </recommendedName>
</protein>